<protein>
    <submittedName>
        <fullName evidence="1">9050_t:CDS:1</fullName>
    </submittedName>
</protein>
<gene>
    <name evidence="1" type="ORF">FWILDA_LOCUS17322</name>
</gene>
<proteinExistence type="predicted"/>
<evidence type="ECO:0000313" key="1">
    <source>
        <dbReference type="EMBL" id="CAI2195928.1"/>
    </source>
</evidence>
<dbReference type="AlphaFoldDB" id="A0A9W4T8G2"/>
<evidence type="ECO:0000313" key="2">
    <source>
        <dbReference type="Proteomes" id="UP001153678"/>
    </source>
</evidence>
<sequence>CICEKAGFEIETIKATVPKFTQSNMTAMVTATDFDEYQIFTQL</sequence>
<organism evidence="1 2">
    <name type="scientific">Funneliformis geosporum</name>
    <dbReference type="NCBI Taxonomy" id="1117311"/>
    <lineage>
        <taxon>Eukaryota</taxon>
        <taxon>Fungi</taxon>
        <taxon>Fungi incertae sedis</taxon>
        <taxon>Mucoromycota</taxon>
        <taxon>Glomeromycotina</taxon>
        <taxon>Glomeromycetes</taxon>
        <taxon>Glomerales</taxon>
        <taxon>Glomeraceae</taxon>
        <taxon>Funneliformis</taxon>
    </lineage>
</organism>
<comment type="caution">
    <text evidence="1">The sequence shown here is derived from an EMBL/GenBank/DDBJ whole genome shotgun (WGS) entry which is preliminary data.</text>
</comment>
<dbReference type="Proteomes" id="UP001153678">
    <property type="component" value="Unassembled WGS sequence"/>
</dbReference>
<accession>A0A9W4T8G2</accession>
<dbReference type="EMBL" id="CAMKVN010013294">
    <property type="protein sequence ID" value="CAI2195928.1"/>
    <property type="molecule type" value="Genomic_DNA"/>
</dbReference>
<reference evidence="1" key="1">
    <citation type="submission" date="2022-08" db="EMBL/GenBank/DDBJ databases">
        <authorList>
            <person name="Kallberg Y."/>
            <person name="Tangrot J."/>
            <person name="Rosling A."/>
        </authorList>
    </citation>
    <scope>NUCLEOTIDE SEQUENCE</scope>
    <source>
        <strain evidence="1">Wild A</strain>
    </source>
</reference>
<name>A0A9W4T8G2_9GLOM</name>
<keyword evidence="2" id="KW-1185">Reference proteome</keyword>
<feature type="non-terminal residue" evidence="1">
    <location>
        <position position="1"/>
    </location>
</feature>